<comment type="function">
    <text evidence="1">May be involved in transcriptional regulation.</text>
</comment>
<feature type="region of interest" description="Disordered" evidence="13">
    <location>
        <begin position="172"/>
        <end position="212"/>
    </location>
</feature>
<keyword evidence="17" id="KW-1185">Reference proteome</keyword>
<dbReference type="PANTHER" id="PTHR24379">
    <property type="entry name" value="KRAB AND ZINC FINGER DOMAIN-CONTAINING"/>
    <property type="match status" value="1"/>
</dbReference>
<dbReference type="SUPFAM" id="SSF57667">
    <property type="entry name" value="beta-beta-alpha zinc fingers"/>
    <property type="match status" value="6"/>
</dbReference>
<dbReference type="CDD" id="cd07765">
    <property type="entry name" value="KRAB_A-box"/>
    <property type="match status" value="1"/>
</dbReference>
<dbReference type="GO" id="GO:0008270">
    <property type="term" value="F:zinc ion binding"/>
    <property type="evidence" value="ECO:0007669"/>
    <property type="project" value="UniProtKB-KW"/>
</dbReference>
<feature type="domain" description="C2H2-type" evidence="14">
    <location>
        <begin position="269"/>
        <end position="296"/>
    </location>
</feature>
<feature type="domain" description="C2H2-type" evidence="14">
    <location>
        <begin position="382"/>
        <end position="409"/>
    </location>
</feature>
<dbReference type="Pfam" id="PF00096">
    <property type="entry name" value="zf-C2H2"/>
    <property type="match status" value="5"/>
</dbReference>
<evidence type="ECO:0000256" key="1">
    <source>
        <dbReference type="ARBA" id="ARBA00003767"/>
    </source>
</evidence>
<dbReference type="SUPFAM" id="SSF109640">
    <property type="entry name" value="KRAB domain (Kruppel-associated box)"/>
    <property type="match status" value="1"/>
</dbReference>
<feature type="domain" description="C2H2-type" evidence="14">
    <location>
        <begin position="354"/>
        <end position="381"/>
    </location>
</feature>
<evidence type="ECO:0000259" key="14">
    <source>
        <dbReference type="PROSITE" id="PS50157"/>
    </source>
</evidence>
<dbReference type="InterPro" id="IPR013087">
    <property type="entry name" value="Znf_C2H2_type"/>
</dbReference>
<keyword evidence="6 12" id="KW-0863">Zinc-finger</keyword>
<dbReference type="PROSITE" id="PS00028">
    <property type="entry name" value="ZINC_FINGER_C2H2_1"/>
    <property type="match status" value="9"/>
</dbReference>
<evidence type="ECO:0000313" key="16">
    <source>
        <dbReference type="Ensembl" id="ENSSBOP00000035401.1"/>
    </source>
</evidence>
<evidence type="ECO:0000259" key="15">
    <source>
        <dbReference type="PROSITE" id="PS50805"/>
    </source>
</evidence>
<evidence type="ECO:0000256" key="13">
    <source>
        <dbReference type="SAM" id="MobiDB-lite"/>
    </source>
</evidence>
<dbReference type="SMART" id="SM00349">
    <property type="entry name" value="KRAB"/>
    <property type="match status" value="1"/>
</dbReference>
<dbReference type="Gene3D" id="6.10.140.140">
    <property type="match status" value="1"/>
</dbReference>
<feature type="domain" description="KRAB" evidence="15">
    <location>
        <begin position="48"/>
        <end position="132"/>
    </location>
</feature>
<dbReference type="GO" id="GO:0000981">
    <property type="term" value="F:DNA-binding transcription factor activity, RNA polymerase II-specific"/>
    <property type="evidence" value="ECO:0007669"/>
    <property type="project" value="TreeGrafter"/>
</dbReference>
<evidence type="ECO:0000256" key="7">
    <source>
        <dbReference type="ARBA" id="ARBA00022833"/>
    </source>
</evidence>
<feature type="domain" description="C2H2-type" evidence="14">
    <location>
        <begin position="326"/>
        <end position="353"/>
    </location>
</feature>
<keyword evidence="11" id="KW-0539">Nucleus</keyword>
<dbReference type="FunFam" id="3.30.160.60:FF:000371">
    <property type="entry name" value="Zinc finger protein 555"/>
    <property type="match status" value="1"/>
</dbReference>
<dbReference type="AlphaFoldDB" id="A0A2K6UU16"/>
<feature type="domain" description="C2H2-type" evidence="14">
    <location>
        <begin position="146"/>
        <end position="173"/>
    </location>
</feature>
<keyword evidence="8" id="KW-0805">Transcription regulation</keyword>
<feature type="domain" description="C2H2-type" evidence="14">
    <location>
        <begin position="297"/>
        <end position="325"/>
    </location>
</feature>
<dbReference type="InterPro" id="IPR036051">
    <property type="entry name" value="KRAB_dom_sf"/>
</dbReference>
<keyword evidence="9" id="KW-0238">DNA-binding</keyword>
<comment type="similarity">
    <text evidence="3">Belongs to the krueppel C2H2-type zinc-finger protein family.</text>
</comment>
<evidence type="ECO:0000256" key="8">
    <source>
        <dbReference type="ARBA" id="ARBA00023015"/>
    </source>
</evidence>
<dbReference type="FunFam" id="3.30.160.60:FF:002179">
    <property type="entry name" value="Zinc finger protein 961"/>
    <property type="match status" value="1"/>
</dbReference>
<dbReference type="PANTHER" id="PTHR24379:SF70">
    <property type="entry name" value="ZINC FINGER PROTEIN 101"/>
    <property type="match status" value="1"/>
</dbReference>
<feature type="compositionally biased region" description="Basic and acidic residues" evidence="13">
    <location>
        <begin position="172"/>
        <end position="184"/>
    </location>
</feature>
<sequence length="525" mass="60817">MPREDSERVREADVESWRHKTTRVLSRDPQCPISSLLLHTCGIFQESVAFEDVAVNFNQEEWALLSPSQKQLYRDVMLETFGNLASVGIHWKDQDIEDLYQNLGIKPRSLVKRLCGRKEGSDHRETFSQIPDCHLNKKSRTGVKPCKCSMCEKVFLCHSFLDRHVRAHTGQKRNECGREWGEKPSKHKQRGKASISPRSGPRHTVTPTPKRPYECRVCGKGFRSPNLFQIHQQAHTGKRRYKCREIVRAFTVSSFFRKHGKMHTGEKRYECKYCGKPFDYPSSFQIHVRTHTGEKPYKCKQCGKGFISATYLHTHEGRTHALEKSHRCQECGKILSCANSLRRHEKSHNGGKLYGCQKCGKVFRCPSSLQAHERAHTGERPYECNKCGKTFNYPSCFRRHEKTHSGEKPYECKRCGRAFGWRSSLRTHEMTHTGEKPFDCKQCGKAFTCSKYLRTHERTHLAGCSRPFSRLKHGNHLSPGVSDQSGQHEKDHSYECTLEMMNQRIHPGWKCQFGKSKRLFSFNNY</sequence>
<evidence type="ECO:0000256" key="11">
    <source>
        <dbReference type="ARBA" id="ARBA00023242"/>
    </source>
</evidence>
<reference evidence="16" key="1">
    <citation type="submission" date="2025-08" db="UniProtKB">
        <authorList>
            <consortium name="Ensembl"/>
        </authorList>
    </citation>
    <scope>IDENTIFICATION</scope>
</reference>
<dbReference type="FunFam" id="3.30.160.60:FF:000193">
    <property type="entry name" value="Zinc finger protein 300"/>
    <property type="match status" value="2"/>
</dbReference>
<evidence type="ECO:0000256" key="6">
    <source>
        <dbReference type="ARBA" id="ARBA00022771"/>
    </source>
</evidence>
<keyword evidence="5" id="KW-0677">Repeat</keyword>
<dbReference type="Pfam" id="PF01352">
    <property type="entry name" value="KRAB"/>
    <property type="match status" value="1"/>
</dbReference>
<dbReference type="GO" id="GO:0000977">
    <property type="term" value="F:RNA polymerase II transcription regulatory region sequence-specific DNA binding"/>
    <property type="evidence" value="ECO:0007669"/>
    <property type="project" value="TreeGrafter"/>
</dbReference>
<evidence type="ECO:0000256" key="12">
    <source>
        <dbReference type="PROSITE-ProRule" id="PRU00042"/>
    </source>
</evidence>
<proteinExistence type="inferred from homology"/>
<evidence type="ECO:0000256" key="2">
    <source>
        <dbReference type="ARBA" id="ARBA00004123"/>
    </source>
</evidence>
<dbReference type="PROSITE" id="PS50157">
    <property type="entry name" value="ZINC_FINGER_C2H2_2"/>
    <property type="match status" value="10"/>
</dbReference>
<dbReference type="OMA" id="WREKPRK"/>
<dbReference type="Ensembl" id="ENSSBOT00000052331.1">
    <property type="protein sequence ID" value="ENSSBOP00000035401.1"/>
    <property type="gene ID" value="ENSSBOG00000033857.1"/>
</dbReference>
<evidence type="ECO:0000313" key="17">
    <source>
        <dbReference type="Proteomes" id="UP000233220"/>
    </source>
</evidence>
<keyword evidence="10" id="KW-0804">Transcription</keyword>
<dbReference type="PROSITE" id="PS50805">
    <property type="entry name" value="KRAB"/>
    <property type="match status" value="1"/>
</dbReference>
<comment type="subcellular location">
    <subcellularLocation>
        <location evidence="2">Nucleus</location>
    </subcellularLocation>
</comment>
<feature type="domain" description="C2H2-type" evidence="14">
    <location>
        <begin position="410"/>
        <end position="437"/>
    </location>
</feature>
<dbReference type="SMART" id="SM00355">
    <property type="entry name" value="ZnF_C2H2"/>
    <property type="match status" value="9"/>
</dbReference>
<keyword evidence="7" id="KW-0862">Zinc</keyword>
<evidence type="ECO:0000256" key="9">
    <source>
        <dbReference type="ARBA" id="ARBA00023125"/>
    </source>
</evidence>
<dbReference type="InterPro" id="IPR001909">
    <property type="entry name" value="KRAB"/>
</dbReference>
<dbReference type="GO" id="GO:0005634">
    <property type="term" value="C:nucleus"/>
    <property type="evidence" value="ECO:0007669"/>
    <property type="project" value="UniProtKB-SubCell"/>
</dbReference>
<evidence type="ECO:0000256" key="4">
    <source>
        <dbReference type="ARBA" id="ARBA00022723"/>
    </source>
</evidence>
<evidence type="ECO:0000256" key="10">
    <source>
        <dbReference type="ARBA" id="ARBA00023163"/>
    </source>
</evidence>
<feature type="domain" description="C2H2-type" evidence="14">
    <location>
        <begin position="241"/>
        <end position="268"/>
    </location>
</feature>
<dbReference type="InterPro" id="IPR036236">
    <property type="entry name" value="Znf_C2H2_sf"/>
</dbReference>
<protein>
    <submittedName>
        <fullName evidence="16">Zinc finger protein 101</fullName>
    </submittedName>
</protein>
<dbReference type="Gene3D" id="3.30.160.60">
    <property type="entry name" value="Classic Zinc Finger"/>
    <property type="match status" value="10"/>
</dbReference>
<dbReference type="FunFam" id="3.30.160.60:FF:001016">
    <property type="entry name" value="zinc finger protein 850-like"/>
    <property type="match status" value="1"/>
</dbReference>
<evidence type="ECO:0000256" key="3">
    <source>
        <dbReference type="ARBA" id="ARBA00006991"/>
    </source>
</evidence>
<evidence type="ECO:0000256" key="5">
    <source>
        <dbReference type="ARBA" id="ARBA00022737"/>
    </source>
</evidence>
<dbReference type="GeneTree" id="ENSGT00950000182755"/>
<keyword evidence="4" id="KW-0479">Metal-binding</keyword>
<accession>A0A2K6UU16</accession>
<dbReference type="FunFam" id="3.30.160.60:FF:000184">
    <property type="entry name" value="Zinc finger protein 333"/>
    <property type="match status" value="2"/>
</dbReference>
<organism evidence="16 17">
    <name type="scientific">Saimiri boliviensis boliviensis</name>
    <name type="common">Bolivian squirrel monkey</name>
    <dbReference type="NCBI Taxonomy" id="39432"/>
    <lineage>
        <taxon>Eukaryota</taxon>
        <taxon>Metazoa</taxon>
        <taxon>Chordata</taxon>
        <taxon>Craniata</taxon>
        <taxon>Vertebrata</taxon>
        <taxon>Euteleostomi</taxon>
        <taxon>Mammalia</taxon>
        <taxon>Eutheria</taxon>
        <taxon>Euarchontoglires</taxon>
        <taxon>Primates</taxon>
        <taxon>Haplorrhini</taxon>
        <taxon>Platyrrhini</taxon>
        <taxon>Cebidae</taxon>
        <taxon>Saimiriinae</taxon>
        <taxon>Saimiri</taxon>
    </lineage>
</organism>
<reference evidence="16" key="2">
    <citation type="submission" date="2025-09" db="UniProtKB">
        <authorList>
            <consortium name="Ensembl"/>
        </authorList>
    </citation>
    <scope>IDENTIFICATION</scope>
</reference>
<feature type="domain" description="C2H2-type" evidence="14">
    <location>
        <begin position="213"/>
        <end position="240"/>
    </location>
</feature>
<dbReference type="Proteomes" id="UP000233220">
    <property type="component" value="Unplaced"/>
</dbReference>
<name>A0A2K6UU16_SAIBB</name>
<gene>
    <name evidence="16" type="primary">ZNF101</name>
</gene>
<feature type="domain" description="C2H2-type" evidence="14">
    <location>
        <begin position="438"/>
        <end position="460"/>
    </location>
</feature>